<evidence type="ECO:0000313" key="18">
    <source>
        <dbReference type="Proteomes" id="UP000465846"/>
    </source>
</evidence>
<keyword evidence="10 14" id="KW-1133">Transmembrane helix</keyword>
<dbReference type="GO" id="GO:0005886">
    <property type="term" value="C:plasma membrane"/>
    <property type="evidence" value="ECO:0007669"/>
    <property type="project" value="UniProtKB-SubCell"/>
</dbReference>
<keyword evidence="4" id="KW-1003">Cell membrane</keyword>
<evidence type="ECO:0000256" key="7">
    <source>
        <dbReference type="ARBA" id="ARBA00022601"/>
    </source>
</evidence>
<feature type="transmembrane region" description="Helical" evidence="14">
    <location>
        <begin position="933"/>
        <end position="951"/>
    </location>
</feature>
<organism evidence="17 18">
    <name type="scientific">Halogeometricum borinquense</name>
    <dbReference type="NCBI Taxonomy" id="60847"/>
    <lineage>
        <taxon>Archaea</taxon>
        <taxon>Methanobacteriati</taxon>
        <taxon>Methanobacteriota</taxon>
        <taxon>Stenosarchaea group</taxon>
        <taxon>Halobacteria</taxon>
        <taxon>Halobacteriales</taxon>
        <taxon>Haloferacaceae</taxon>
        <taxon>Halogeometricum</taxon>
    </lineage>
</organism>
<feature type="compositionally biased region" description="Low complexity" evidence="13">
    <location>
        <begin position="924"/>
        <end position="934"/>
    </location>
</feature>
<dbReference type="Pfam" id="PF25162">
    <property type="entry name" value="DUF7827"/>
    <property type="match status" value="1"/>
</dbReference>
<evidence type="ECO:0000256" key="13">
    <source>
        <dbReference type="SAM" id="MobiDB-lite"/>
    </source>
</evidence>
<evidence type="ECO:0000256" key="2">
    <source>
        <dbReference type="ARBA" id="ARBA00004237"/>
    </source>
</evidence>
<dbReference type="Pfam" id="PF18204">
    <property type="entry name" value="PGF-CTERM"/>
    <property type="match status" value="1"/>
</dbReference>
<keyword evidence="7" id="KW-0701">S-layer</keyword>
<dbReference type="NCBIfam" id="NF045517">
    <property type="entry name" value="halo_surf_dom"/>
    <property type="match status" value="1"/>
</dbReference>
<evidence type="ECO:0000256" key="5">
    <source>
        <dbReference type="ARBA" id="ARBA00022512"/>
    </source>
</evidence>
<evidence type="ECO:0000256" key="11">
    <source>
        <dbReference type="ARBA" id="ARBA00023136"/>
    </source>
</evidence>
<evidence type="ECO:0000313" key="17">
    <source>
        <dbReference type="EMBL" id="QIB75185.1"/>
    </source>
</evidence>
<evidence type="ECO:0000259" key="15">
    <source>
        <dbReference type="Pfam" id="PF18204"/>
    </source>
</evidence>
<evidence type="ECO:0000256" key="3">
    <source>
        <dbReference type="ARBA" id="ARBA00009327"/>
    </source>
</evidence>
<evidence type="ECO:0000256" key="14">
    <source>
        <dbReference type="SAM" id="Phobius"/>
    </source>
</evidence>
<accession>A0A6C0UID3</accession>
<dbReference type="NCBIfam" id="TIGR04207">
    <property type="entry name" value="halo_sig_pep"/>
    <property type="match status" value="1"/>
</dbReference>
<name>A0A6C0UID3_9EURY</name>
<dbReference type="InterPro" id="IPR026452">
    <property type="entry name" value="Surf_glycop_sig_pep"/>
</dbReference>
<feature type="domain" description="DUF7827" evidence="16">
    <location>
        <begin position="466"/>
        <end position="593"/>
    </location>
</feature>
<evidence type="ECO:0000259" key="16">
    <source>
        <dbReference type="Pfam" id="PF25162"/>
    </source>
</evidence>
<protein>
    <submittedName>
        <fullName evidence="17">PGF-CTERM sorting domain-containing protein</fullName>
    </submittedName>
</protein>
<comment type="similarity">
    <text evidence="3">Belongs to the halobacterial S-layer protein family.</text>
</comment>
<keyword evidence="11 14" id="KW-0472">Membrane</keyword>
<evidence type="ECO:0000256" key="6">
    <source>
        <dbReference type="ARBA" id="ARBA00022525"/>
    </source>
</evidence>
<dbReference type="Proteomes" id="UP000465846">
    <property type="component" value="Chromosome"/>
</dbReference>
<dbReference type="EMBL" id="CP048739">
    <property type="protein sequence ID" value="QIB75185.1"/>
    <property type="molecule type" value="Genomic_DNA"/>
</dbReference>
<feature type="compositionally biased region" description="Polar residues" evidence="13">
    <location>
        <begin position="94"/>
        <end position="107"/>
    </location>
</feature>
<evidence type="ECO:0000256" key="4">
    <source>
        <dbReference type="ARBA" id="ARBA00022475"/>
    </source>
</evidence>
<proteinExistence type="inferred from homology"/>
<dbReference type="InterPro" id="IPR057149">
    <property type="entry name" value="DUF7827"/>
</dbReference>
<evidence type="ECO:0000256" key="10">
    <source>
        <dbReference type="ARBA" id="ARBA00022989"/>
    </source>
</evidence>
<evidence type="ECO:0000256" key="8">
    <source>
        <dbReference type="ARBA" id="ARBA00022692"/>
    </source>
</evidence>
<keyword evidence="8 14" id="KW-0812">Transmembrane</keyword>
<dbReference type="AlphaFoldDB" id="A0A6C0UID3"/>
<dbReference type="NCBIfam" id="TIGR04126">
    <property type="entry name" value="PGF_CTERM"/>
    <property type="match status" value="1"/>
</dbReference>
<evidence type="ECO:0000256" key="12">
    <source>
        <dbReference type="ARBA" id="ARBA00023180"/>
    </source>
</evidence>
<feature type="compositionally biased region" description="Low complexity" evidence="13">
    <location>
        <begin position="877"/>
        <end position="917"/>
    </location>
</feature>
<keyword evidence="9" id="KW-0732">Signal</keyword>
<dbReference type="InterPro" id="IPR026371">
    <property type="entry name" value="PGF_CTERM"/>
</dbReference>
<keyword evidence="6" id="KW-0964">Secreted</keyword>
<dbReference type="GO" id="GO:0030115">
    <property type="term" value="C:S-layer"/>
    <property type="evidence" value="ECO:0007669"/>
    <property type="project" value="UniProtKB-SubCell"/>
</dbReference>
<keyword evidence="5" id="KW-0134">Cell wall</keyword>
<dbReference type="GeneID" id="44080412"/>
<keyword evidence="12" id="KW-0325">Glycoprotein</keyword>
<feature type="region of interest" description="Disordered" evidence="13">
    <location>
        <begin position="876"/>
        <end position="934"/>
    </location>
</feature>
<evidence type="ECO:0000256" key="1">
    <source>
        <dbReference type="ARBA" id="ARBA00004236"/>
    </source>
</evidence>
<dbReference type="RefSeq" id="WP_163486979.1">
    <property type="nucleotide sequence ID" value="NZ_CP048739.1"/>
</dbReference>
<sequence>MTSNTKQFRAVFLAALMVMSVFAGTIAFAGSAAAVDNASVDYFSPDDLDEGTTETHHLNVSFTNYDNSDTTDDNITVTLPDAVSLNSETLSVKNASGNSVSSSTTAIDTDGDGDDDRVNVTINPGTDTQTSTIYLNGSVKVDAQNNVDSDTTQDITFAMEDQAGSASTTHALTVNNADGSTADAPRFLEAVHYDNDPSSDNTVSEIELAFNEPVTVEKNDFSLYVDEDPVEDSEISIKQGKTSSSGRVVIGFDDNEVRTGDIEIKLTDGIKDDSDKKLDNTGNKTVDVAPVTVTKGDGLNAYKGSNLAVIAGTTNTDVIVQAGEDEDFDAFQDGSTGTNSKVYVFSTDSDTNTGQYNITIGDKNYADVNIRDLGLEVNVDDLNVTTEDEITGTIEADAGDRPITVELLDSDGDTVEERGARLSGQAKYEFTFNASEDKLDLDADNYTILATDNQSGVEAESSSIVVEEAGEGKADIAGDTIITDQRGDVANITVTLQNTDFATLTIGTDDVGFRSNVTVEDVNGDGQVSVLFNTYKATNKKESDVSDDGGVVFNTPSLEDKDDDEIVDADIDDENEVSSLLDNGEYDLAVRAGQDEAADSQGVGTLVLEERNTSYVQSWVAPTGTNFEDLDELQDAIENNNLTQSNKVAKGDIAVHKLKASGLEGLLGAQSEDDVTTTFLNNDEDKYDLTIEQQNPGANRKSYVLNLAEKNTTVWADSDDDTYFIKYDTGGEDDSVTASDRSIEDGHVLEANFTVLADEDNLTTDDEQETVKGDYEIVEAEHTLDEPYNVSNAAGQTIMGETTVAPGTELSVRASSTGDTQPSFLKTGTAYVTENQTFAATFDFSEQDVDDSYEVKISGGAADDTTVDGFVKKAVKTDTPTTDTPSDNESTATPTTDTPTTDTPSDTTTEPSETTTESSDEGTETGTESSTPGFGVVVAVTALLAAALLAVRRD</sequence>
<feature type="domain" description="PGF-CTERM archaeal protein-sorting signal" evidence="15">
    <location>
        <begin position="931"/>
        <end position="953"/>
    </location>
</feature>
<feature type="region of interest" description="Disordered" evidence="13">
    <location>
        <begin position="94"/>
        <end position="116"/>
    </location>
</feature>
<comment type="subcellular location">
    <subcellularLocation>
        <location evidence="1">Cell membrane</location>
    </subcellularLocation>
    <subcellularLocation>
        <location evidence="2">Secreted</location>
        <location evidence="2">Cell wall</location>
        <location evidence="2">S-layer</location>
    </subcellularLocation>
</comment>
<reference evidence="17 18" key="1">
    <citation type="submission" date="2020-02" db="EMBL/GenBank/DDBJ databases">
        <title>Whole genome sequence of Halogeometricum borinquense strain wsp4.</title>
        <authorList>
            <person name="Verma D.K."/>
            <person name="Gopal K."/>
            <person name="Prasad E.S."/>
        </authorList>
    </citation>
    <scope>NUCLEOTIDE SEQUENCE [LARGE SCALE GENOMIC DNA]</scope>
    <source>
        <strain evidence="18">wsp4</strain>
    </source>
</reference>
<evidence type="ECO:0000256" key="9">
    <source>
        <dbReference type="ARBA" id="ARBA00022729"/>
    </source>
</evidence>
<gene>
    <name evidence="17" type="ORF">G3I44_13385</name>
</gene>